<sequence length="610" mass="67119">MFSMRLPPIPEWFVFFLGQFRRSKRAILLLAALTLIASACGAAAPLLIGRLMDAITLREGSGMAQLAALLLGALLALELCTQLRAYVSSKTMLRLTYELTEETLAAVLRTSSSFFARTPRGELLQRLTQDTRVIQQFGLSSVPGFVQELLLAVAAMIVICRWNWQLAVCLAAAYVVLFVPVHLFGRKRGQARKELAAHDARIRQSLLEKLETAKQIKLYGMERREYEAVASEQNRWVDLTFRESIVDSLYRTFPRIPDSLAPALVFLFAGWQMVAGDATVGQLVTIIAYIPALNAPVRSFFGLYVSFADIRVRIRGILDYARLPAEPGLQDNLLRLPGYRGLPITLRNVQVSGERGDLLRGVTFSVAPGEFVAIVGPSGAGKSTLLQLLTRLREPSAGEILLGDVPLCELDAAQLRSRVGYVMQDSVLFGGSLRRNLTYLAEASPQTLEKWMKAFEAEDIAAMLPEGYDADIGPGGDKLSGGQRQLVSLVRTMVKQPDLLLLDEATSALDQEAETAVYEALARHACGITRIGVTHRLRGAAIADRIVVMDRGTIAEQGTHKELLQRQGLYTELWRRENEQPSPFAAGDSPSPAESKGGQFHERRAASAVR</sequence>
<keyword evidence="8 11" id="KW-1133">Transmembrane helix</keyword>
<evidence type="ECO:0000256" key="5">
    <source>
        <dbReference type="ARBA" id="ARBA00022741"/>
    </source>
</evidence>
<keyword evidence="3" id="KW-1003">Cell membrane</keyword>
<dbReference type="InterPro" id="IPR003593">
    <property type="entry name" value="AAA+_ATPase"/>
</dbReference>
<keyword evidence="5" id="KW-0547">Nucleotide-binding</keyword>
<evidence type="ECO:0000256" key="1">
    <source>
        <dbReference type="ARBA" id="ARBA00004651"/>
    </source>
</evidence>
<dbReference type="PROSITE" id="PS50929">
    <property type="entry name" value="ABC_TM1F"/>
    <property type="match status" value="1"/>
</dbReference>
<name>A0A3B0CJG9_9BACL</name>
<dbReference type="EMBL" id="RBAH01000003">
    <property type="protein sequence ID" value="RKN85815.1"/>
    <property type="molecule type" value="Genomic_DNA"/>
</dbReference>
<keyword evidence="6" id="KW-0645">Protease</keyword>
<evidence type="ECO:0000256" key="8">
    <source>
        <dbReference type="ARBA" id="ARBA00022989"/>
    </source>
</evidence>
<dbReference type="CDD" id="cd07346">
    <property type="entry name" value="ABC_6TM_exporters"/>
    <property type="match status" value="1"/>
</dbReference>
<feature type="transmembrane region" description="Helical" evidence="11">
    <location>
        <begin position="164"/>
        <end position="185"/>
    </location>
</feature>
<comment type="subcellular location">
    <subcellularLocation>
        <location evidence="1">Cell membrane</location>
        <topology evidence="1">Multi-pass membrane protein</topology>
    </subcellularLocation>
</comment>
<dbReference type="GO" id="GO:0005524">
    <property type="term" value="F:ATP binding"/>
    <property type="evidence" value="ECO:0007669"/>
    <property type="project" value="UniProtKB-KW"/>
</dbReference>
<dbReference type="InterPro" id="IPR003439">
    <property type="entry name" value="ABC_transporter-like_ATP-bd"/>
</dbReference>
<evidence type="ECO:0000313" key="15">
    <source>
        <dbReference type="Proteomes" id="UP000282311"/>
    </source>
</evidence>
<evidence type="ECO:0000256" key="3">
    <source>
        <dbReference type="ARBA" id="ARBA00022475"/>
    </source>
</evidence>
<keyword evidence="6" id="KW-0788">Thiol protease</keyword>
<dbReference type="SMART" id="SM00382">
    <property type="entry name" value="AAA"/>
    <property type="match status" value="1"/>
</dbReference>
<feature type="compositionally biased region" description="Basic and acidic residues" evidence="10">
    <location>
        <begin position="599"/>
        <end position="610"/>
    </location>
</feature>
<feature type="region of interest" description="Disordered" evidence="10">
    <location>
        <begin position="575"/>
        <end position="610"/>
    </location>
</feature>
<dbReference type="Gene3D" id="3.40.50.300">
    <property type="entry name" value="P-loop containing nucleotide triphosphate hydrolases"/>
    <property type="match status" value="1"/>
</dbReference>
<keyword evidence="2" id="KW-0813">Transport</keyword>
<dbReference type="AlphaFoldDB" id="A0A3B0CJG9"/>
<reference evidence="14 15" key="1">
    <citation type="journal article" date="2007" name="Int. J. Syst. Evol. Microbiol.">
        <title>Paenibacillus ginsengarvi sp. nov., isolated from soil from ginseng cultivation.</title>
        <authorList>
            <person name="Yoon M.H."/>
            <person name="Ten L.N."/>
            <person name="Im W.T."/>
        </authorList>
    </citation>
    <scope>NUCLEOTIDE SEQUENCE [LARGE SCALE GENOMIC DNA]</scope>
    <source>
        <strain evidence="14 15">KCTC 13059</strain>
    </source>
</reference>
<evidence type="ECO:0000256" key="4">
    <source>
        <dbReference type="ARBA" id="ARBA00022692"/>
    </source>
</evidence>
<gene>
    <name evidence="14" type="ORF">D7M11_05630</name>
</gene>
<evidence type="ECO:0000256" key="7">
    <source>
        <dbReference type="ARBA" id="ARBA00022840"/>
    </source>
</evidence>
<evidence type="ECO:0000259" key="12">
    <source>
        <dbReference type="PROSITE" id="PS50893"/>
    </source>
</evidence>
<keyword evidence="6" id="KW-0378">Hydrolase</keyword>
<dbReference type="InterPro" id="IPR011527">
    <property type="entry name" value="ABC1_TM_dom"/>
</dbReference>
<dbReference type="PANTHER" id="PTHR43394">
    <property type="entry name" value="ATP-DEPENDENT PERMEASE MDL1, MITOCHONDRIAL"/>
    <property type="match status" value="1"/>
</dbReference>
<feature type="domain" description="ABC transmembrane type-1" evidence="13">
    <location>
        <begin position="28"/>
        <end position="309"/>
    </location>
</feature>
<dbReference type="GO" id="GO:0008234">
    <property type="term" value="F:cysteine-type peptidase activity"/>
    <property type="evidence" value="ECO:0007669"/>
    <property type="project" value="UniProtKB-KW"/>
</dbReference>
<evidence type="ECO:0000256" key="10">
    <source>
        <dbReference type="SAM" id="MobiDB-lite"/>
    </source>
</evidence>
<keyword evidence="4 11" id="KW-0812">Transmembrane</keyword>
<evidence type="ECO:0000256" key="9">
    <source>
        <dbReference type="ARBA" id="ARBA00023136"/>
    </source>
</evidence>
<dbReference type="InterPro" id="IPR027417">
    <property type="entry name" value="P-loop_NTPase"/>
</dbReference>
<dbReference type="PROSITE" id="PS50893">
    <property type="entry name" value="ABC_TRANSPORTER_2"/>
    <property type="match status" value="1"/>
</dbReference>
<accession>A0A3B0CJG9</accession>
<dbReference type="InterPro" id="IPR039421">
    <property type="entry name" value="Type_1_exporter"/>
</dbReference>
<dbReference type="InterPro" id="IPR017871">
    <property type="entry name" value="ABC_transporter-like_CS"/>
</dbReference>
<dbReference type="Pfam" id="PF00664">
    <property type="entry name" value="ABC_membrane"/>
    <property type="match status" value="1"/>
</dbReference>
<keyword evidence="7 14" id="KW-0067">ATP-binding</keyword>
<dbReference type="PROSITE" id="PS00211">
    <property type="entry name" value="ABC_TRANSPORTER_1"/>
    <property type="match status" value="1"/>
</dbReference>
<dbReference type="GO" id="GO:0016887">
    <property type="term" value="F:ATP hydrolysis activity"/>
    <property type="evidence" value="ECO:0007669"/>
    <property type="project" value="InterPro"/>
</dbReference>
<evidence type="ECO:0000256" key="6">
    <source>
        <dbReference type="ARBA" id="ARBA00022807"/>
    </source>
</evidence>
<dbReference type="InterPro" id="IPR036640">
    <property type="entry name" value="ABC1_TM_sf"/>
</dbReference>
<dbReference type="GO" id="GO:0005886">
    <property type="term" value="C:plasma membrane"/>
    <property type="evidence" value="ECO:0007669"/>
    <property type="project" value="UniProtKB-SubCell"/>
</dbReference>
<proteinExistence type="predicted"/>
<dbReference type="Proteomes" id="UP000282311">
    <property type="component" value="Unassembled WGS sequence"/>
</dbReference>
<dbReference type="SUPFAM" id="SSF52540">
    <property type="entry name" value="P-loop containing nucleoside triphosphate hydrolases"/>
    <property type="match status" value="1"/>
</dbReference>
<dbReference type="GO" id="GO:0015421">
    <property type="term" value="F:ABC-type oligopeptide transporter activity"/>
    <property type="evidence" value="ECO:0007669"/>
    <property type="project" value="TreeGrafter"/>
</dbReference>
<dbReference type="SUPFAM" id="SSF90123">
    <property type="entry name" value="ABC transporter transmembrane region"/>
    <property type="match status" value="1"/>
</dbReference>
<dbReference type="Pfam" id="PF00005">
    <property type="entry name" value="ABC_tran"/>
    <property type="match status" value="1"/>
</dbReference>
<dbReference type="Gene3D" id="1.20.1560.10">
    <property type="entry name" value="ABC transporter type 1, transmembrane domain"/>
    <property type="match status" value="1"/>
</dbReference>
<evidence type="ECO:0000256" key="2">
    <source>
        <dbReference type="ARBA" id="ARBA00022448"/>
    </source>
</evidence>
<evidence type="ECO:0000313" key="14">
    <source>
        <dbReference type="EMBL" id="RKN85815.1"/>
    </source>
</evidence>
<dbReference type="FunFam" id="3.40.50.300:FF:000299">
    <property type="entry name" value="ABC transporter ATP-binding protein/permease"/>
    <property type="match status" value="1"/>
</dbReference>
<feature type="transmembrane region" description="Helical" evidence="11">
    <location>
        <begin position="66"/>
        <end position="87"/>
    </location>
</feature>
<feature type="domain" description="ABC transporter" evidence="12">
    <location>
        <begin position="344"/>
        <end position="576"/>
    </location>
</feature>
<comment type="caution">
    <text evidence="14">The sequence shown here is derived from an EMBL/GenBank/DDBJ whole genome shotgun (WGS) entry which is preliminary data.</text>
</comment>
<organism evidence="14 15">
    <name type="scientific">Paenibacillus ginsengarvi</name>
    <dbReference type="NCBI Taxonomy" id="400777"/>
    <lineage>
        <taxon>Bacteria</taxon>
        <taxon>Bacillati</taxon>
        <taxon>Bacillota</taxon>
        <taxon>Bacilli</taxon>
        <taxon>Bacillales</taxon>
        <taxon>Paenibacillaceae</taxon>
        <taxon>Paenibacillus</taxon>
    </lineage>
</organism>
<keyword evidence="15" id="KW-1185">Reference proteome</keyword>
<protein>
    <submittedName>
        <fullName evidence="14">ABC transporter ATP-binding protein</fullName>
    </submittedName>
</protein>
<evidence type="ECO:0000259" key="13">
    <source>
        <dbReference type="PROSITE" id="PS50929"/>
    </source>
</evidence>
<keyword evidence="9 11" id="KW-0472">Membrane</keyword>
<feature type="transmembrane region" description="Helical" evidence="11">
    <location>
        <begin position="137"/>
        <end position="158"/>
    </location>
</feature>
<evidence type="ECO:0000256" key="11">
    <source>
        <dbReference type="SAM" id="Phobius"/>
    </source>
</evidence>
<dbReference type="PANTHER" id="PTHR43394:SF1">
    <property type="entry name" value="ATP-BINDING CASSETTE SUB-FAMILY B MEMBER 10, MITOCHONDRIAL"/>
    <property type="match status" value="1"/>
</dbReference>